<dbReference type="RefSeq" id="WP_136400696.1">
    <property type="nucleotide sequence ID" value="NZ_CP036295.1"/>
</dbReference>
<feature type="transmembrane region" description="Helical" evidence="5">
    <location>
        <begin position="69"/>
        <end position="86"/>
    </location>
</feature>
<dbReference type="InterPro" id="IPR051598">
    <property type="entry name" value="TSUP/Inactive_protease-like"/>
</dbReference>
<evidence type="ECO:0000256" key="5">
    <source>
        <dbReference type="RuleBase" id="RU363041"/>
    </source>
</evidence>
<feature type="transmembrane region" description="Helical" evidence="5">
    <location>
        <begin position="98"/>
        <end position="115"/>
    </location>
</feature>
<evidence type="ECO:0000256" key="4">
    <source>
        <dbReference type="ARBA" id="ARBA00023136"/>
    </source>
</evidence>
<evidence type="ECO:0000313" key="6">
    <source>
        <dbReference type="EMBL" id="QCC86627.1"/>
    </source>
</evidence>
<dbReference type="OrthoDB" id="5457526at2"/>
<evidence type="ECO:0000256" key="3">
    <source>
        <dbReference type="ARBA" id="ARBA00022989"/>
    </source>
</evidence>
<feature type="transmembrane region" description="Helical" evidence="5">
    <location>
        <begin position="135"/>
        <end position="161"/>
    </location>
</feature>
<organism evidence="6 7">
    <name type="scientific">Desulfovibrio desulfuricans</name>
    <dbReference type="NCBI Taxonomy" id="876"/>
    <lineage>
        <taxon>Bacteria</taxon>
        <taxon>Pseudomonadati</taxon>
        <taxon>Thermodesulfobacteriota</taxon>
        <taxon>Desulfovibrionia</taxon>
        <taxon>Desulfovibrionales</taxon>
        <taxon>Desulfovibrionaceae</taxon>
        <taxon>Desulfovibrio</taxon>
    </lineage>
</organism>
<evidence type="ECO:0000256" key="2">
    <source>
        <dbReference type="ARBA" id="ARBA00022692"/>
    </source>
</evidence>
<gene>
    <name evidence="6" type="ORF">DDIC_12210</name>
</gene>
<comment type="similarity">
    <text evidence="5">Belongs to the 4-toluene sulfonate uptake permease (TSUP) (TC 2.A.102) family.</text>
</comment>
<feature type="transmembrane region" description="Helical" evidence="5">
    <location>
        <begin position="203"/>
        <end position="224"/>
    </location>
</feature>
<dbReference type="AlphaFoldDB" id="A0A4P7ULE3"/>
<dbReference type="PANTHER" id="PTHR43701:SF2">
    <property type="entry name" value="MEMBRANE TRANSPORTER PROTEIN YJNA-RELATED"/>
    <property type="match status" value="1"/>
</dbReference>
<dbReference type="Proteomes" id="UP000297065">
    <property type="component" value="Chromosome"/>
</dbReference>
<keyword evidence="5" id="KW-1003">Cell membrane</keyword>
<feature type="transmembrane region" description="Helical" evidence="5">
    <location>
        <begin position="35"/>
        <end position="57"/>
    </location>
</feature>
<proteinExistence type="inferred from homology"/>
<keyword evidence="2 5" id="KW-0812">Transmembrane</keyword>
<feature type="transmembrane region" description="Helical" evidence="5">
    <location>
        <begin position="230"/>
        <end position="250"/>
    </location>
</feature>
<feature type="transmembrane region" description="Helical" evidence="5">
    <location>
        <begin position="173"/>
        <end position="196"/>
    </location>
</feature>
<reference evidence="6 7" key="1">
    <citation type="submission" date="2019-02" db="EMBL/GenBank/DDBJ databases">
        <title>Complete Genome Sequence of Desulfovibrio desulfuricans IC1, a Sulfonate Utilizing Anaerobe.</title>
        <authorList>
            <person name="Day L.A."/>
            <person name="De Leon K.B."/>
            <person name="Wall J.D."/>
        </authorList>
    </citation>
    <scope>NUCLEOTIDE SEQUENCE [LARGE SCALE GENOMIC DNA]</scope>
    <source>
        <strain evidence="6 7">IC1</strain>
    </source>
</reference>
<dbReference type="EMBL" id="CP036295">
    <property type="protein sequence ID" value="QCC86627.1"/>
    <property type="molecule type" value="Genomic_DNA"/>
</dbReference>
<evidence type="ECO:0000256" key="1">
    <source>
        <dbReference type="ARBA" id="ARBA00004141"/>
    </source>
</evidence>
<dbReference type="PANTHER" id="PTHR43701">
    <property type="entry name" value="MEMBRANE TRANSPORTER PROTEIN MJ0441-RELATED"/>
    <property type="match status" value="1"/>
</dbReference>
<keyword evidence="4 5" id="KW-0472">Membrane</keyword>
<protein>
    <recommendedName>
        <fullName evidence="5">Probable membrane transporter protein</fullName>
    </recommendedName>
</protein>
<accession>A0A4P7ULE3</accession>
<dbReference type="Pfam" id="PF01925">
    <property type="entry name" value="TauE"/>
    <property type="match status" value="1"/>
</dbReference>
<name>A0A4P7ULE3_DESDE</name>
<dbReference type="GO" id="GO:0005886">
    <property type="term" value="C:plasma membrane"/>
    <property type="evidence" value="ECO:0007669"/>
    <property type="project" value="UniProtKB-SubCell"/>
</dbReference>
<evidence type="ECO:0000313" key="7">
    <source>
        <dbReference type="Proteomes" id="UP000297065"/>
    </source>
</evidence>
<dbReference type="InterPro" id="IPR002781">
    <property type="entry name" value="TM_pro_TauE-like"/>
</dbReference>
<sequence length="251" mass="26208">MLVFAAMLLLGTLLGFVGAGGAGVMITMLSVGFDIPMHVALGTSLAAMVFTSLSGSISHFREGNVNRRLGLLMGAFGAVGAFWGAHVSSSLSSATLKPLTGVVLMVSALLIYLRVFHPQHPMFSMRCSNTKGARFWLLTVIVGMFNGLVSGACGVGATPFIQLTLLIIFNVPLYQTVGTTMLVILPIAALGSLGFLAAGHLDLTLFVQVLAGQIIGAYVGAKFTRMAPQLLLKSCMVLLPALGGIILLLAR</sequence>
<comment type="subcellular location">
    <subcellularLocation>
        <location evidence="5">Cell membrane</location>
        <topology evidence="5">Multi-pass membrane protein</topology>
    </subcellularLocation>
    <subcellularLocation>
        <location evidence="1">Membrane</location>
        <topology evidence="1">Multi-pass membrane protein</topology>
    </subcellularLocation>
</comment>
<keyword evidence="3 5" id="KW-1133">Transmembrane helix</keyword>